<accession>A0A0G0Y0F4</accession>
<dbReference type="NCBIfam" id="NF004349">
    <property type="entry name" value="PRK05729.1"/>
    <property type="match status" value="1"/>
</dbReference>
<dbReference type="GO" id="GO:0004832">
    <property type="term" value="F:valine-tRNA ligase activity"/>
    <property type="evidence" value="ECO:0007669"/>
    <property type="project" value="UniProtKB-UniRule"/>
</dbReference>
<dbReference type="PATRIC" id="fig|1619123.3.peg.606"/>
<dbReference type="Pfam" id="PF00133">
    <property type="entry name" value="tRNA-synt_1"/>
    <property type="match status" value="1"/>
</dbReference>
<evidence type="ECO:0000313" key="14">
    <source>
        <dbReference type="Proteomes" id="UP000033947"/>
    </source>
</evidence>
<feature type="domain" description="Aminoacyl-tRNA synthetase class Ia" evidence="11">
    <location>
        <begin position="14"/>
        <end position="591"/>
    </location>
</feature>
<dbReference type="GO" id="GO:0002161">
    <property type="term" value="F:aminoacyl-tRNA deacylase activity"/>
    <property type="evidence" value="ECO:0007669"/>
    <property type="project" value="InterPro"/>
</dbReference>
<dbReference type="InterPro" id="IPR001412">
    <property type="entry name" value="aa-tRNA-synth_I_CS"/>
</dbReference>
<dbReference type="Gene3D" id="3.40.50.620">
    <property type="entry name" value="HUPs"/>
    <property type="match status" value="2"/>
</dbReference>
<dbReference type="InterPro" id="IPR014729">
    <property type="entry name" value="Rossmann-like_a/b/a_fold"/>
</dbReference>
<keyword evidence="7 10" id="KW-0030">Aminoacyl-tRNA synthetase</keyword>
<dbReference type="NCBIfam" id="TIGR00422">
    <property type="entry name" value="valS"/>
    <property type="match status" value="1"/>
</dbReference>
<comment type="caution">
    <text evidence="13">The sequence shown here is derived from an EMBL/GenBank/DDBJ whole genome shotgun (WGS) entry which is preliminary data.</text>
</comment>
<dbReference type="SUPFAM" id="SSF52374">
    <property type="entry name" value="Nucleotidylyl transferase"/>
    <property type="match status" value="1"/>
</dbReference>
<dbReference type="Proteomes" id="UP000033947">
    <property type="component" value="Unassembled WGS sequence"/>
</dbReference>
<keyword evidence="5 10" id="KW-0067">ATP-binding</keyword>
<dbReference type="Gene3D" id="1.10.730.10">
    <property type="entry name" value="Isoleucyl-tRNA Synthetase, Domain 1"/>
    <property type="match status" value="1"/>
</dbReference>
<evidence type="ECO:0000256" key="6">
    <source>
        <dbReference type="ARBA" id="ARBA00022917"/>
    </source>
</evidence>
<protein>
    <recommendedName>
        <fullName evidence="1 9">Valine--tRNA ligase</fullName>
        <ecNumber evidence="1 9">6.1.1.9</ecNumber>
    </recommendedName>
</protein>
<dbReference type="EC" id="6.1.1.9" evidence="1 9"/>
<organism evidence="13 14">
    <name type="scientific">candidate division WWE3 bacterium GW2011_GWC2_41_23</name>
    <dbReference type="NCBI Taxonomy" id="1619123"/>
    <lineage>
        <taxon>Bacteria</taxon>
        <taxon>Katanobacteria</taxon>
    </lineage>
</organism>
<sequence>MDKRYEHKIKEPEVLKKWEDALAFKADSTSGKKPYTIILPPPNASGKMHVGNALMIAIEDLLIRWKRMRGYEALWVPGTDHAGFESQTTYERELKKEGKSRFDYDHDTFYKMMMGFVLNNKSLIEEQIKNMGASVDWSRYTFTLEEKSINTVVSTFEKMVKDGLIYRSDYVVNYSFKYGTTFSDAEIVMKERTDPLYYIKYGPLTVATVRPETKLGDTALAVNPEDPRYRDYIGKEIVFEDVTGKNSLPVIGDSYVDPSFGTGVLKVTPAHDKNDYEIGLRHKLEVKQVIGIDGKMTALAGKYAGMKVLDARAKIVEDLQEMGAMEKIDTSYVHPVPVDYRTEDYIEQLVMPNWFIKVESLKKAGLDAVKNGGVKIYPKWQEITYTRWMENMRDWAISRQIVWGIRVPAWYSVDENPDLFVTFIKDGKAISGKVAELLQEHKIGEISSGLQSLFAPNSAKYVIQKDSPGERFLPETDTFDTWFSSGQWPLITLGYPDSDDFKHFYPTDVLETGWEIITRWVSRMIMFGIYLTGKPPFKDVYLHGRVMALDGKKMSKSLGNVINPEEYQSEFGTDALRMGLISGTANGKDFAFPKDKVLSYRNFSNKIWNMVRFLFMLTEQENLTAEDLKSFKHSDLAKGSTDLEMYDDFKELVNTVDKSLGKYRFSDAGDAIYHYMWDKLASTYIEDVKLREDPALRITGLKNLSYLLINCLKVLHPFMPFVTETIWGEFLEKGLVKQPILAKSEWPGV</sequence>
<reference evidence="13 14" key="1">
    <citation type="journal article" date="2015" name="Nature">
        <title>rRNA introns, odd ribosomes, and small enigmatic genomes across a large radiation of phyla.</title>
        <authorList>
            <person name="Brown C.T."/>
            <person name="Hug L.A."/>
            <person name="Thomas B.C."/>
            <person name="Sharon I."/>
            <person name="Castelle C.J."/>
            <person name="Singh A."/>
            <person name="Wilkins M.J."/>
            <person name="Williams K.H."/>
            <person name="Banfield J.F."/>
        </authorList>
    </citation>
    <scope>NUCLEOTIDE SEQUENCE [LARGE SCALE GENOMIC DNA]</scope>
</reference>
<dbReference type="InterPro" id="IPR033705">
    <property type="entry name" value="Anticodon_Ia_Val"/>
</dbReference>
<keyword evidence="3 10" id="KW-0436">Ligase</keyword>
<dbReference type="GO" id="GO:0005524">
    <property type="term" value="F:ATP binding"/>
    <property type="evidence" value="ECO:0007669"/>
    <property type="project" value="UniProtKB-KW"/>
</dbReference>
<dbReference type="CDD" id="cd07962">
    <property type="entry name" value="Anticodon_Ia_Val"/>
    <property type="match status" value="1"/>
</dbReference>
<dbReference type="PRINTS" id="PR00986">
    <property type="entry name" value="TRNASYNTHVAL"/>
</dbReference>
<dbReference type="InterPro" id="IPR009080">
    <property type="entry name" value="tRNAsynth_Ia_anticodon-bd"/>
</dbReference>
<dbReference type="GO" id="GO:0006438">
    <property type="term" value="P:valyl-tRNA aminoacylation"/>
    <property type="evidence" value="ECO:0007669"/>
    <property type="project" value="UniProtKB-UniRule"/>
</dbReference>
<evidence type="ECO:0000256" key="10">
    <source>
        <dbReference type="RuleBase" id="RU363035"/>
    </source>
</evidence>
<keyword evidence="4 10" id="KW-0547">Nucleotide-binding</keyword>
<gene>
    <name evidence="13" type="ORF">UU55_C0009G0003</name>
</gene>
<evidence type="ECO:0000256" key="5">
    <source>
        <dbReference type="ARBA" id="ARBA00022840"/>
    </source>
</evidence>
<dbReference type="GO" id="GO:0005829">
    <property type="term" value="C:cytosol"/>
    <property type="evidence" value="ECO:0007669"/>
    <property type="project" value="TreeGrafter"/>
</dbReference>
<proteinExistence type="inferred from homology"/>
<keyword evidence="6 10" id="KW-0648">Protein biosynthesis</keyword>
<evidence type="ECO:0000256" key="2">
    <source>
        <dbReference type="ARBA" id="ARBA00022490"/>
    </source>
</evidence>
<evidence type="ECO:0000256" key="4">
    <source>
        <dbReference type="ARBA" id="ARBA00022741"/>
    </source>
</evidence>
<evidence type="ECO:0000256" key="3">
    <source>
        <dbReference type="ARBA" id="ARBA00022598"/>
    </source>
</evidence>
<dbReference type="Gene3D" id="3.90.740.10">
    <property type="entry name" value="Valyl/Leucyl/Isoleucyl-tRNA synthetase, editing domain"/>
    <property type="match status" value="1"/>
</dbReference>
<dbReference type="InterPro" id="IPR002303">
    <property type="entry name" value="Valyl-tRNA_ligase"/>
</dbReference>
<evidence type="ECO:0000256" key="1">
    <source>
        <dbReference type="ARBA" id="ARBA00013169"/>
    </source>
</evidence>
<dbReference type="PROSITE" id="PS00178">
    <property type="entry name" value="AA_TRNA_LIGASE_I"/>
    <property type="match status" value="1"/>
</dbReference>
<evidence type="ECO:0000256" key="9">
    <source>
        <dbReference type="NCBIfam" id="TIGR00422"/>
    </source>
</evidence>
<evidence type="ECO:0000256" key="7">
    <source>
        <dbReference type="ARBA" id="ARBA00023146"/>
    </source>
</evidence>
<evidence type="ECO:0000256" key="8">
    <source>
        <dbReference type="ARBA" id="ARBA00047552"/>
    </source>
</evidence>
<dbReference type="InterPro" id="IPR009008">
    <property type="entry name" value="Val/Leu/Ile-tRNA-synth_edit"/>
</dbReference>
<comment type="catalytic activity">
    <reaction evidence="8">
        <text>tRNA(Val) + L-valine + ATP = L-valyl-tRNA(Val) + AMP + diphosphate</text>
        <dbReference type="Rhea" id="RHEA:10704"/>
        <dbReference type="Rhea" id="RHEA-COMP:9672"/>
        <dbReference type="Rhea" id="RHEA-COMP:9708"/>
        <dbReference type="ChEBI" id="CHEBI:30616"/>
        <dbReference type="ChEBI" id="CHEBI:33019"/>
        <dbReference type="ChEBI" id="CHEBI:57762"/>
        <dbReference type="ChEBI" id="CHEBI:78442"/>
        <dbReference type="ChEBI" id="CHEBI:78537"/>
        <dbReference type="ChEBI" id="CHEBI:456215"/>
        <dbReference type="EC" id="6.1.1.9"/>
    </reaction>
</comment>
<feature type="domain" description="Methionyl/Valyl/Leucyl/Isoleucyl-tRNA synthetase anticodon-binding" evidence="12">
    <location>
        <begin position="644"/>
        <end position="747"/>
    </location>
</feature>
<dbReference type="InterPro" id="IPR013155">
    <property type="entry name" value="M/V/L/I-tRNA-synth_anticd-bd"/>
</dbReference>
<dbReference type="AlphaFoldDB" id="A0A0G0Y0F4"/>
<evidence type="ECO:0000313" key="13">
    <source>
        <dbReference type="EMBL" id="KKS02866.1"/>
    </source>
</evidence>
<keyword evidence="2" id="KW-0963">Cytoplasm</keyword>
<dbReference type="PANTHER" id="PTHR11946:SF93">
    <property type="entry name" value="VALINE--TRNA LIGASE, CHLOROPLASTIC_MITOCHONDRIAL 2"/>
    <property type="match status" value="1"/>
</dbReference>
<dbReference type="EMBL" id="LCBB01000009">
    <property type="protein sequence ID" value="KKS02866.1"/>
    <property type="molecule type" value="Genomic_DNA"/>
</dbReference>
<comment type="similarity">
    <text evidence="10">Belongs to the class-I aminoacyl-tRNA synthetase family.</text>
</comment>
<dbReference type="SUPFAM" id="SSF47323">
    <property type="entry name" value="Anticodon-binding domain of a subclass of class I aminoacyl-tRNA synthetases"/>
    <property type="match status" value="1"/>
</dbReference>
<dbReference type="InterPro" id="IPR002300">
    <property type="entry name" value="aa-tRNA-synth_Ia"/>
</dbReference>
<dbReference type="SUPFAM" id="SSF50677">
    <property type="entry name" value="ValRS/IleRS/LeuRS editing domain"/>
    <property type="match status" value="1"/>
</dbReference>
<dbReference type="PANTHER" id="PTHR11946">
    <property type="entry name" value="VALYL-TRNA SYNTHETASES"/>
    <property type="match status" value="1"/>
</dbReference>
<name>A0A0G0Y0F4_UNCKA</name>
<evidence type="ECO:0000259" key="12">
    <source>
        <dbReference type="Pfam" id="PF08264"/>
    </source>
</evidence>
<evidence type="ECO:0000259" key="11">
    <source>
        <dbReference type="Pfam" id="PF00133"/>
    </source>
</evidence>
<dbReference type="Pfam" id="PF08264">
    <property type="entry name" value="Anticodon_1"/>
    <property type="match status" value="1"/>
</dbReference>